<keyword evidence="1" id="KW-0805">Transcription regulation</keyword>
<dbReference type="PANTHER" id="PTHR30055">
    <property type="entry name" value="HTH-TYPE TRANSCRIPTIONAL REGULATOR RUTR"/>
    <property type="match status" value="1"/>
</dbReference>
<evidence type="ECO:0000256" key="4">
    <source>
        <dbReference type="PROSITE-ProRule" id="PRU00335"/>
    </source>
</evidence>
<sequence>MHSIGAEYKYRTRWSSIGGMSSSPPLKSKTKSNGPGRPKDLGKRAAILGAARTMFMEQGFAGVSMDGIAAAAGVSKLTVYSHFGDKESLFSEAIRAQCQHMMPDDLFDHAPKGNLRDQLIEIANAFFTMVSADSAIATHRMMMAPGTGDVHVREMFWDAGPKRTQQALADFLSARVADGQLEIPELERAASQFFCLLKGELYALMMCGLHGQPTRAQVDEHIQASVDFFLRAYAPR</sequence>
<evidence type="ECO:0000256" key="5">
    <source>
        <dbReference type="SAM" id="MobiDB-lite"/>
    </source>
</evidence>
<dbReference type="GO" id="GO:0000976">
    <property type="term" value="F:transcription cis-regulatory region binding"/>
    <property type="evidence" value="ECO:0007669"/>
    <property type="project" value="TreeGrafter"/>
</dbReference>
<name>A0A6V7C306_9XANT</name>
<proteinExistence type="predicted"/>
<dbReference type="InterPro" id="IPR009057">
    <property type="entry name" value="Homeodomain-like_sf"/>
</dbReference>
<dbReference type="EMBL" id="LR828253">
    <property type="protein sequence ID" value="CAD0309138.1"/>
    <property type="molecule type" value="Genomic_DNA"/>
</dbReference>
<dbReference type="InterPro" id="IPR036271">
    <property type="entry name" value="Tet_transcr_reg_TetR-rel_C_sf"/>
</dbReference>
<dbReference type="PRINTS" id="PR00455">
    <property type="entry name" value="HTHTETR"/>
</dbReference>
<evidence type="ECO:0000256" key="1">
    <source>
        <dbReference type="ARBA" id="ARBA00023015"/>
    </source>
</evidence>
<keyword evidence="2 4" id="KW-0238">DNA-binding</keyword>
<dbReference type="Pfam" id="PF00440">
    <property type="entry name" value="TetR_N"/>
    <property type="match status" value="1"/>
</dbReference>
<evidence type="ECO:0000256" key="3">
    <source>
        <dbReference type="ARBA" id="ARBA00023163"/>
    </source>
</evidence>
<evidence type="ECO:0000313" key="7">
    <source>
        <dbReference type="EMBL" id="CAD0309145.1"/>
    </source>
</evidence>
<dbReference type="AlphaFoldDB" id="A0A6V7C306"/>
<dbReference type="Gene3D" id="1.10.10.60">
    <property type="entry name" value="Homeodomain-like"/>
    <property type="match status" value="1"/>
</dbReference>
<feature type="domain" description="HTH tetR-type" evidence="6">
    <location>
        <begin position="41"/>
        <end position="101"/>
    </location>
</feature>
<dbReference type="PANTHER" id="PTHR30055:SF146">
    <property type="entry name" value="HTH-TYPE TRANSCRIPTIONAL DUAL REGULATOR CECR"/>
    <property type="match status" value="1"/>
</dbReference>
<dbReference type="GO" id="GO:0003700">
    <property type="term" value="F:DNA-binding transcription factor activity"/>
    <property type="evidence" value="ECO:0007669"/>
    <property type="project" value="TreeGrafter"/>
</dbReference>
<keyword evidence="3" id="KW-0804">Transcription</keyword>
<dbReference type="FunFam" id="1.10.10.60:FF:000141">
    <property type="entry name" value="TetR family transcriptional regulator"/>
    <property type="match status" value="1"/>
</dbReference>
<organism evidence="7">
    <name type="scientific">Xanthomonas hortorum pv. gardneri</name>
    <dbReference type="NCBI Taxonomy" id="2754056"/>
    <lineage>
        <taxon>Bacteria</taxon>
        <taxon>Pseudomonadati</taxon>
        <taxon>Pseudomonadota</taxon>
        <taxon>Gammaproteobacteria</taxon>
        <taxon>Lysobacterales</taxon>
        <taxon>Lysobacteraceae</taxon>
        <taxon>Xanthomonas</taxon>
    </lineage>
</organism>
<dbReference type="Pfam" id="PF14246">
    <property type="entry name" value="TetR_C_7"/>
    <property type="match status" value="1"/>
</dbReference>
<evidence type="ECO:0000259" key="6">
    <source>
        <dbReference type="PROSITE" id="PS50977"/>
    </source>
</evidence>
<gene>
    <name evidence="7" type="ORF">CFBP8129_09310</name>
</gene>
<feature type="region of interest" description="Disordered" evidence="5">
    <location>
        <begin position="19"/>
        <end position="41"/>
    </location>
</feature>
<dbReference type="SUPFAM" id="SSF48498">
    <property type="entry name" value="Tetracyclin repressor-like, C-terminal domain"/>
    <property type="match status" value="1"/>
</dbReference>
<dbReference type="SUPFAM" id="SSF46689">
    <property type="entry name" value="Homeodomain-like"/>
    <property type="match status" value="1"/>
</dbReference>
<feature type="DNA-binding region" description="H-T-H motif" evidence="4">
    <location>
        <begin position="64"/>
        <end position="83"/>
    </location>
</feature>
<accession>A0A6V7C306</accession>
<dbReference type="Gene3D" id="1.10.357.10">
    <property type="entry name" value="Tetracycline Repressor, domain 2"/>
    <property type="match status" value="1"/>
</dbReference>
<dbReference type="EMBL" id="LR828253">
    <property type="protein sequence ID" value="CAD0309145.1"/>
    <property type="molecule type" value="Genomic_DNA"/>
</dbReference>
<evidence type="ECO:0000256" key="2">
    <source>
        <dbReference type="ARBA" id="ARBA00023125"/>
    </source>
</evidence>
<dbReference type="InterPro" id="IPR039536">
    <property type="entry name" value="TetR_C_Proteobacteria"/>
</dbReference>
<protein>
    <recommendedName>
        <fullName evidence="6">HTH tetR-type domain-containing protein</fullName>
    </recommendedName>
</protein>
<dbReference type="InterPro" id="IPR050109">
    <property type="entry name" value="HTH-type_TetR-like_transc_reg"/>
</dbReference>
<dbReference type="PROSITE" id="PS50977">
    <property type="entry name" value="HTH_TETR_2"/>
    <property type="match status" value="1"/>
</dbReference>
<reference evidence="7" key="1">
    <citation type="submission" date="2020-07" db="EMBL/GenBank/DDBJ databases">
        <authorList>
            <person name="Pothier F. J."/>
        </authorList>
    </citation>
    <scope>NUCLEOTIDE SEQUENCE</scope>
    <source>
        <strain evidence="7">CFBP 8129</strain>
    </source>
</reference>
<dbReference type="InterPro" id="IPR001647">
    <property type="entry name" value="HTH_TetR"/>
</dbReference>